<evidence type="ECO:0000256" key="2">
    <source>
        <dbReference type="ARBA" id="ARBA00022490"/>
    </source>
</evidence>
<proteinExistence type="predicted"/>
<dbReference type="CDD" id="cd04458">
    <property type="entry name" value="CSP_CDS"/>
    <property type="match status" value="1"/>
</dbReference>
<dbReference type="InterPro" id="IPR012340">
    <property type="entry name" value="NA-bd_OB-fold"/>
</dbReference>
<protein>
    <recommendedName>
        <fullName evidence="3">CSD domain-containing protein</fullName>
    </recommendedName>
</protein>
<keyword evidence="2" id="KW-0963">Cytoplasm</keyword>
<dbReference type="InterPro" id="IPR019844">
    <property type="entry name" value="CSD_CS"/>
</dbReference>
<dbReference type="PRINTS" id="PR00050">
    <property type="entry name" value="COLDSHOCK"/>
</dbReference>
<dbReference type="PROSITE" id="PS00352">
    <property type="entry name" value="CSD_1"/>
    <property type="match status" value="1"/>
</dbReference>
<dbReference type="SUPFAM" id="SSF50249">
    <property type="entry name" value="Nucleic acid-binding proteins"/>
    <property type="match status" value="1"/>
</dbReference>
<accession>A0A0F9MPH3</accession>
<dbReference type="InterPro" id="IPR012156">
    <property type="entry name" value="Cold_shock_CspA"/>
</dbReference>
<evidence type="ECO:0000256" key="1">
    <source>
        <dbReference type="ARBA" id="ARBA00004496"/>
    </source>
</evidence>
<dbReference type="Pfam" id="PF00313">
    <property type="entry name" value="CSD"/>
    <property type="match status" value="1"/>
</dbReference>
<comment type="caution">
    <text evidence="4">The sequence shown here is derived from an EMBL/GenBank/DDBJ whole genome shotgun (WGS) entry which is preliminary data.</text>
</comment>
<organism evidence="4">
    <name type="scientific">marine sediment metagenome</name>
    <dbReference type="NCBI Taxonomy" id="412755"/>
    <lineage>
        <taxon>unclassified sequences</taxon>
        <taxon>metagenomes</taxon>
        <taxon>ecological metagenomes</taxon>
    </lineage>
</organism>
<dbReference type="PANTHER" id="PTHR11544">
    <property type="entry name" value="COLD SHOCK DOMAIN CONTAINING PROTEINS"/>
    <property type="match status" value="1"/>
</dbReference>
<dbReference type="EMBL" id="LAZR01004369">
    <property type="protein sequence ID" value="KKN09245.1"/>
    <property type="molecule type" value="Genomic_DNA"/>
</dbReference>
<dbReference type="InterPro" id="IPR011129">
    <property type="entry name" value="CSD"/>
</dbReference>
<sequence length="84" mass="9357">MVLKLTEGTVKWFDNRKGFGFIATEEKGDIFVHHSAIVKEGDEFATLRENDKVEFEITEGDKGPAASKVVVTEAAPAQARDNRY</sequence>
<dbReference type="SMART" id="SM00357">
    <property type="entry name" value="CSP"/>
    <property type="match status" value="1"/>
</dbReference>
<dbReference type="Gene3D" id="2.40.50.140">
    <property type="entry name" value="Nucleic acid-binding proteins"/>
    <property type="match status" value="1"/>
</dbReference>
<dbReference type="PIRSF" id="PIRSF002599">
    <property type="entry name" value="Cold_shock_A"/>
    <property type="match status" value="1"/>
</dbReference>
<dbReference type="PROSITE" id="PS51857">
    <property type="entry name" value="CSD_2"/>
    <property type="match status" value="1"/>
</dbReference>
<evidence type="ECO:0000313" key="4">
    <source>
        <dbReference type="EMBL" id="KKN09245.1"/>
    </source>
</evidence>
<dbReference type="InterPro" id="IPR050181">
    <property type="entry name" value="Cold_shock_domain"/>
</dbReference>
<feature type="domain" description="CSD" evidence="3">
    <location>
        <begin position="5"/>
        <end position="71"/>
    </location>
</feature>
<reference evidence="4" key="1">
    <citation type="journal article" date="2015" name="Nature">
        <title>Complex archaea that bridge the gap between prokaryotes and eukaryotes.</title>
        <authorList>
            <person name="Spang A."/>
            <person name="Saw J.H."/>
            <person name="Jorgensen S.L."/>
            <person name="Zaremba-Niedzwiedzka K."/>
            <person name="Martijn J."/>
            <person name="Lind A.E."/>
            <person name="van Eijk R."/>
            <person name="Schleper C."/>
            <person name="Guy L."/>
            <person name="Ettema T.J."/>
        </authorList>
    </citation>
    <scope>NUCLEOTIDE SEQUENCE</scope>
</reference>
<dbReference type="AlphaFoldDB" id="A0A0F9MPH3"/>
<gene>
    <name evidence="4" type="ORF">LCGC14_1048470</name>
</gene>
<dbReference type="GO" id="GO:0003676">
    <property type="term" value="F:nucleic acid binding"/>
    <property type="evidence" value="ECO:0007669"/>
    <property type="project" value="InterPro"/>
</dbReference>
<comment type="subcellular location">
    <subcellularLocation>
        <location evidence="1">Cytoplasm</location>
    </subcellularLocation>
</comment>
<dbReference type="GO" id="GO:0005737">
    <property type="term" value="C:cytoplasm"/>
    <property type="evidence" value="ECO:0007669"/>
    <property type="project" value="UniProtKB-SubCell"/>
</dbReference>
<dbReference type="InterPro" id="IPR002059">
    <property type="entry name" value="CSP_DNA-bd"/>
</dbReference>
<name>A0A0F9MPH3_9ZZZZ</name>
<evidence type="ECO:0000259" key="3">
    <source>
        <dbReference type="PROSITE" id="PS51857"/>
    </source>
</evidence>